<evidence type="ECO:0000313" key="3">
    <source>
        <dbReference type="EMBL" id="SHE72392.1"/>
    </source>
</evidence>
<reference evidence="3 4" key="1">
    <citation type="submission" date="2016-11" db="EMBL/GenBank/DDBJ databases">
        <authorList>
            <person name="Jaros S."/>
            <person name="Januszkiewicz K."/>
            <person name="Wedrychowicz H."/>
        </authorList>
    </citation>
    <scope>NUCLEOTIDE SEQUENCE [LARGE SCALE GENOMIC DNA]</scope>
    <source>
        <strain evidence="3 4">DSM 2631</strain>
    </source>
</reference>
<feature type="signal peptide" evidence="1">
    <location>
        <begin position="1"/>
        <end position="23"/>
    </location>
</feature>
<name>A0A1M4VU98_9CLOT</name>
<dbReference type="InterPro" id="IPR022627">
    <property type="entry name" value="DUF3502"/>
</dbReference>
<protein>
    <submittedName>
        <fullName evidence="3">Carbohydrate ABC transporter substrate-binding protein, CUT1 family</fullName>
    </submittedName>
</protein>
<dbReference type="PROSITE" id="PS51257">
    <property type="entry name" value="PROKAR_LIPOPROTEIN"/>
    <property type="match status" value="1"/>
</dbReference>
<dbReference type="Pfam" id="PF12010">
    <property type="entry name" value="DUF3502"/>
    <property type="match status" value="1"/>
</dbReference>
<evidence type="ECO:0000313" key="4">
    <source>
        <dbReference type="Proteomes" id="UP000184035"/>
    </source>
</evidence>
<evidence type="ECO:0000256" key="1">
    <source>
        <dbReference type="SAM" id="SignalP"/>
    </source>
</evidence>
<keyword evidence="4" id="KW-1185">Reference proteome</keyword>
<accession>A0A1M4VU98</accession>
<dbReference type="OrthoDB" id="2636783at2"/>
<proteinExistence type="predicted"/>
<dbReference type="STRING" id="1533.SAMN05443638_10918"/>
<dbReference type="PANTHER" id="PTHR43649">
    <property type="entry name" value="ARABINOSE-BINDING PROTEIN-RELATED"/>
    <property type="match status" value="1"/>
</dbReference>
<sequence>MTKFKKLFALSMGVVMASSVALTGCGEKKDAAGDKGEAVNLVWYTIGAPQKDTKKVTDELNKYLKDKINATVEMKQIDFGDYTKKMQVIINSGEEYDIAFACSWANDYLLNSRKGAFIPIDDLLDKYGKETKETVDKRFWEGAKVNGKIYGVPTNKEIGVMPEWVFTKEYVDKYNIPYKDIHSLQDLEPWLQKIKENEPDVTPLYITKDYSIITQFDKLMDPIGVKLNDKDLKVVNVFDTPEMKKDLETMRSYYEKGYINKDAATAQADKTVKRFIAKADGQPFAETLWSKDLGYEVVSSKIIDPYVSNGSTTGSLQCISATSKHPEKAMEFLNLLNTDPYVRNMVNFGLEGTHYEKISDNKIKLTDDSKNYQVPYFSLGNLFITYLLESDPDNKWEEFKKCNEEAKASPALGFNFDPTNVTTEIAAVKNILDEFGPSLYSGSVPVDEYVNKMNEKLKAAGIDKIITEMQKQIDEWKTSK</sequence>
<evidence type="ECO:0000259" key="2">
    <source>
        <dbReference type="Pfam" id="PF12010"/>
    </source>
</evidence>
<keyword evidence="1" id="KW-0732">Signal</keyword>
<dbReference type="InterPro" id="IPR006059">
    <property type="entry name" value="SBP"/>
</dbReference>
<dbReference type="Proteomes" id="UP000184035">
    <property type="component" value="Unassembled WGS sequence"/>
</dbReference>
<dbReference type="RefSeq" id="WP_072894957.1">
    <property type="nucleotide sequence ID" value="NZ_FQVM01000009.1"/>
</dbReference>
<dbReference type="EMBL" id="FQVM01000009">
    <property type="protein sequence ID" value="SHE72392.1"/>
    <property type="molecule type" value="Genomic_DNA"/>
</dbReference>
<dbReference type="Gene3D" id="3.40.190.10">
    <property type="entry name" value="Periplasmic binding protein-like II"/>
    <property type="match status" value="1"/>
</dbReference>
<dbReference type="PANTHER" id="PTHR43649:SF17">
    <property type="entry name" value="ABC TRANSPORTER SOLUTE BINDING PROTEIN-SUGAR TRANSPORT"/>
    <property type="match status" value="1"/>
</dbReference>
<organism evidence="3 4">
    <name type="scientific">Clostridium fallax</name>
    <dbReference type="NCBI Taxonomy" id="1533"/>
    <lineage>
        <taxon>Bacteria</taxon>
        <taxon>Bacillati</taxon>
        <taxon>Bacillota</taxon>
        <taxon>Clostridia</taxon>
        <taxon>Eubacteriales</taxon>
        <taxon>Clostridiaceae</taxon>
        <taxon>Clostridium</taxon>
    </lineage>
</organism>
<dbReference type="AlphaFoldDB" id="A0A1M4VU98"/>
<feature type="chain" id="PRO_5039188959" evidence="1">
    <location>
        <begin position="24"/>
        <end position="480"/>
    </location>
</feature>
<dbReference type="SUPFAM" id="SSF53850">
    <property type="entry name" value="Periplasmic binding protein-like II"/>
    <property type="match status" value="1"/>
</dbReference>
<gene>
    <name evidence="3" type="ORF">SAMN05443638_10918</name>
</gene>
<feature type="domain" description="DUF3502" evidence="2">
    <location>
        <begin position="410"/>
        <end position="477"/>
    </location>
</feature>
<dbReference type="InterPro" id="IPR050490">
    <property type="entry name" value="Bact_solute-bd_prot1"/>
</dbReference>
<dbReference type="Pfam" id="PF01547">
    <property type="entry name" value="SBP_bac_1"/>
    <property type="match status" value="1"/>
</dbReference>